<feature type="compositionally biased region" description="Polar residues" evidence="1">
    <location>
        <begin position="44"/>
        <end position="106"/>
    </location>
</feature>
<gene>
    <name evidence="2" type="ORF">XENOCAPTIV_022065</name>
</gene>
<dbReference type="InterPro" id="IPR024845">
    <property type="entry name" value="NHS-like"/>
</dbReference>
<evidence type="ECO:0000256" key="1">
    <source>
        <dbReference type="SAM" id="MobiDB-lite"/>
    </source>
</evidence>
<feature type="compositionally biased region" description="Low complexity" evidence="1">
    <location>
        <begin position="25"/>
        <end position="43"/>
    </location>
</feature>
<feature type="non-terminal residue" evidence="2">
    <location>
        <position position="1"/>
    </location>
</feature>
<feature type="compositionally biased region" description="Polar residues" evidence="1">
    <location>
        <begin position="234"/>
        <end position="244"/>
    </location>
</feature>
<comment type="caution">
    <text evidence="2">The sequence shown here is derived from an EMBL/GenBank/DDBJ whole genome shotgun (WGS) entry which is preliminary data.</text>
</comment>
<feature type="region of interest" description="Disordered" evidence="1">
    <location>
        <begin position="677"/>
        <end position="700"/>
    </location>
</feature>
<dbReference type="Proteomes" id="UP001434883">
    <property type="component" value="Unassembled WGS sequence"/>
</dbReference>
<name>A0ABV0RLE2_9TELE</name>
<feature type="region of interest" description="Disordered" evidence="1">
    <location>
        <begin position="269"/>
        <end position="312"/>
    </location>
</feature>
<feature type="compositionally biased region" description="Basic and acidic residues" evidence="1">
    <location>
        <begin position="222"/>
        <end position="233"/>
    </location>
</feature>
<proteinExistence type="predicted"/>
<evidence type="ECO:0000313" key="3">
    <source>
        <dbReference type="Proteomes" id="UP001434883"/>
    </source>
</evidence>
<organism evidence="2 3">
    <name type="scientific">Xenoophorus captivus</name>
    <dbReference type="NCBI Taxonomy" id="1517983"/>
    <lineage>
        <taxon>Eukaryota</taxon>
        <taxon>Metazoa</taxon>
        <taxon>Chordata</taxon>
        <taxon>Craniata</taxon>
        <taxon>Vertebrata</taxon>
        <taxon>Euteleostomi</taxon>
        <taxon>Actinopterygii</taxon>
        <taxon>Neopterygii</taxon>
        <taxon>Teleostei</taxon>
        <taxon>Neoteleostei</taxon>
        <taxon>Acanthomorphata</taxon>
        <taxon>Ovalentaria</taxon>
        <taxon>Atherinomorphae</taxon>
        <taxon>Cyprinodontiformes</taxon>
        <taxon>Goodeidae</taxon>
        <taxon>Xenoophorus</taxon>
    </lineage>
</organism>
<reference evidence="2 3" key="1">
    <citation type="submission" date="2021-06" db="EMBL/GenBank/DDBJ databases">
        <authorList>
            <person name="Palmer J.M."/>
        </authorList>
    </citation>
    <scope>NUCLEOTIDE SEQUENCE [LARGE SCALE GENOMIC DNA]</scope>
    <source>
        <strain evidence="2 3">XC_2019</strain>
        <tissue evidence="2">Muscle</tissue>
    </source>
</reference>
<feature type="compositionally biased region" description="Polar residues" evidence="1">
    <location>
        <begin position="775"/>
        <end position="816"/>
    </location>
</feature>
<feature type="compositionally biased region" description="Low complexity" evidence="1">
    <location>
        <begin position="155"/>
        <end position="167"/>
    </location>
</feature>
<feature type="region of interest" description="Disordered" evidence="1">
    <location>
        <begin position="1"/>
        <end position="106"/>
    </location>
</feature>
<feature type="compositionally biased region" description="Low complexity" evidence="1">
    <location>
        <begin position="413"/>
        <end position="441"/>
    </location>
</feature>
<feature type="compositionally biased region" description="Polar residues" evidence="1">
    <location>
        <begin position="269"/>
        <end position="293"/>
    </location>
</feature>
<feature type="region of interest" description="Disordered" evidence="1">
    <location>
        <begin position="715"/>
        <end position="816"/>
    </location>
</feature>
<keyword evidence="3" id="KW-1185">Reference proteome</keyword>
<feature type="compositionally biased region" description="Basic and acidic residues" evidence="1">
    <location>
        <begin position="677"/>
        <end position="698"/>
    </location>
</feature>
<evidence type="ECO:0008006" key="4">
    <source>
        <dbReference type="Google" id="ProtNLM"/>
    </source>
</evidence>
<feature type="region of interest" description="Disordered" evidence="1">
    <location>
        <begin position="154"/>
        <end position="254"/>
    </location>
</feature>
<evidence type="ECO:0000313" key="2">
    <source>
        <dbReference type="EMBL" id="MEQ2208997.1"/>
    </source>
</evidence>
<protein>
    <recommendedName>
        <fullName evidence="4">NHS-like protein 1</fullName>
    </recommendedName>
</protein>
<feature type="compositionally biased region" description="Polar residues" evidence="1">
    <location>
        <begin position="484"/>
        <end position="499"/>
    </location>
</feature>
<feature type="compositionally biased region" description="Low complexity" evidence="1">
    <location>
        <begin position="760"/>
        <end position="774"/>
    </location>
</feature>
<feature type="compositionally biased region" description="Pro residues" evidence="1">
    <location>
        <begin position="442"/>
        <end position="454"/>
    </location>
</feature>
<dbReference type="Pfam" id="PF15273">
    <property type="entry name" value="NHS"/>
    <property type="match status" value="1"/>
</dbReference>
<dbReference type="PANTHER" id="PTHR23039:SF3">
    <property type="entry name" value="NHS-LIKE PROTEIN 1"/>
    <property type="match status" value="1"/>
</dbReference>
<feature type="compositionally biased region" description="Low complexity" evidence="1">
    <location>
        <begin position="369"/>
        <end position="394"/>
    </location>
</feature>
<dbReference type="EMBL" id="JAHRIN010050900">
    <property type="protein sequence ID" value="MEQ2208997.1"/>
    <property type="molecule type" value="Genomic_DNA"/>
</dbReference>
<feature type="region of interest" description="Disordered" evidence="1">
    <location>
        <begin position="477"/>
        <end position="505"/>
    </location>
</feature>
<dbReference type="PANTHER" id="PTHR23039">
    <property type="entry name" value="NANCE-HORAN SYNDROME PROTEIN"/>
    <property type="match status" value="1"/>
</dbReference>
<feature type="region of interest" description="Disordered" evidence="1">
    <location>
        <begin position="332"/>
        <end position="457"/>
    </location>
</feature>
<sequence length="1166" mass="126845">DQQGFPSDLQPLLPYDPNARVIPQSPSSSSSCFPSSPVNSCNSDTPSQLQSDWSYPSDLNDSPSCHLSSSSIADSVSQFSYQAPDDQTMTQENAQNFSDGDSCSGESWSYRPISPSSSIHSSITQDTRCVSEEEWNCDLLLASGRSTPFCIDNTSLSSEKIPSSPSLNREKRKSSTSAFYSHTSRSISLRKSKRPPPPPLRSDSLRRRPGRSKASRSSTSPRPDRSPRVDRSTLHTPISSSQTFPDPWVPRSNAKRCQSGLNCGTVTTFFEPLSPNSQKATNTDSDPSGTNLMTPKHCHGHNPGSPSSVDKDLEIAVSHPPDYSVAGLQRLASPSSGYSSQSNTPSPGTPVSSPHNPSSPLTASPGEISLPPTSPFFSPCSSTLPLSPTASSLPRTRSHGKGRPKPPVPQRKSSLLSSSFSSTSSLSSYTSSDSLARQPLLPRLPPPPPLPQPTPTAHEFCPQCVKLRSVRNKEVLQAKHDPTDSQLHTEVSKSLTNSNQREETQPDCDVLNEVFLGSLANTETKVSAPGAKHAICNVVGCDTSPIIANSNIQVSTEVKEPGLQCKDPVTGENGNSITESGDANFQRLQSSLANQKDHGITLNKEMAQNTQSNEQQIAKLNLYRPLASVKASSPEGPWVKMCPDEDDLHRINTNIQNLSLELPCSQADSAKHIERLRENKTKLPKKINEHDRDEKNKSELQSQIDVKNIKRDFQSSCPRKLCSPEKPVPPKKPDLGILGLMTSPKARRGPGGSSCHGIITDSSPTPNTSDSFNTQFHTYLPNNMPSPKHLTTTSNKSEITECSTNTRNSPASSPQRQTLQILHKKLDLSLTSPKTAKPVFASKNTGETFKGTTRTIESLKTQTTMETTNTFETDTRAGNAYNNACSTLQMIGIYATHCSSELTGMVPSGVQKITSTWTEEIQTGVAEPCFGGIIGNRQQNEEITNHRRIMKSSLTEDKEDDEQDRLEESGRKKTVMMMLTSSNNKGSCIKQFSAQRFLRGALLLKKGSRFESSSRISAVERLCVGQLPPSVTDHQKMPPPPLAPAQLKAVNPSPTTGNPSSLLTVTVPPLSPCTLPMMFGWRRRNLMRSQLLLTSNSSSPFLVFSSSHMRSRSLTPPCSSSRRFASRCRLFASPMTAIFEGEDEEEDFVESLGHGGESNLSMVEAS</sequence>
<accession>A0ABV0RLE2</accession>
<feature type="compositionally biased region" description="Polar residues" evidence="1">
    <location>
        <begin position="332"/>
        <end position="362"/>
    </location>
</feature>